<evidence type="ECO:0000256" key="2">
    <source>
        <dbReference type="SAM" id="SignalP"/>
    </source>
</evidence>
<dbReference type="InterPro" id="IPR036404">
    <property type="entry name" value="Jacalin-like_lectin_dom_sf"/>
</dbReference>
<dbReference type="CDD" id="cd09615">
    <property type="entry name" value="Jacalin_EEP"/>
    <property type="match status" value="1"/>
</dbReference>
<evidence type="ECO:0000256" key="1">
    <source>
        <dbReference type="SAM" id="MobiDB-lite"/>
    </source>
</evidence>
<dbReference type="InterPro" id="IPR001229">
    <property type="entry name" value="Jacalin-like_lectin_dom"/>
</dbReference>
<dbReference type="Gene3D" id="2.100.10.30">
    <property type="entry name" value="Jacalin-like lectin domain"/>
    <property type="match status" value="1"/>
</dbReference>
<dbReference type="PROSITE" id="PS51752">
    <property type="entry name" value="JACALIN_LECTIN"/>
    <property type="match status" value="1"/>
</dbReference>
<proteinExistence type="predicted"/>
<dbReference type="Pfam" id="PF01419">
    <property type="entry name" value="Jacalin"/>
    <property type="match status" value="1"/>
</dbReference>
<protein>
    <recommendedName>
        <fullName evidence="3">Jacalin-type lectin domain-containing protein</fullName>
    </recommendedName>
</protein>
<feature type="signal peptide" evidence="2">
    <location>
        <begin position="1"/>
        <end position="17"/>
    </location>
</feature>
<comment type="caution">
    <text evidence="4">The sequence shown here is derived from an EMBL/GenBank/DDBJ whole genome shotgun (WGS) entry which is preliminary data.</text>
</comment>
<evidence type="ECO:0000313" key="4">
    <source>
        <dbReference type="EMBL" id="KAB5589334.1"/>
    </source>
</evidence>
<organism evidence="4 5">
    <name type="scientific">Ceratobasidium theobromae</name>
    <dbReference type="NCBI Taxonomy" id="1582974"/>
    <lineage>
        <taxon>Eukaryota</taxon>
        <taxon>Fungi</taxon>
        <taxon>Dikarya</taxon>
        <taxon>Basidiomycota</taxon>
        <taxon>Agaricomycotina</taxon>
        <taxon>Agaricomycetes</taxon>
        <taxon>Cantharellales</taxon>
        <taxon>Ceratobasidiaceae</taxon>
        <taxon>Ceratobasidium</taxon>
    </lineage>
</organism>
<gene>
    <name evidence="4" type="ORF">CTheo_7226</name>
</gene>
<feature type="chain" id="PRO_5024416783" description="Jacalin-type lectin domain-containing protein" evidence="2">
    <location>
        <begin position="18"/>
        <end position="232"/>
    </location>
</feature>
<keyword evidence="5" id="KW-1185">Reference proteome</keyword>
<dbReference type="OrthoDB" id="3216598at2759"/>
<dbReference type="SUPFAM" id="SSF51101">
    <property type="entry name" value="Mannose-binding lectins"/>
    <property type="match status" value="1"/>
</dbReference>
<evidence type="ECO:0000313" key="5">
    <source>
        <dbReference type="Proteomes" id="UP000383932"/>
    </source>
</evidence>
<dbReference type="SMART" id="SM00915">
    <property type="entry name" value="Jacalin"/>
    <property type="match status" value="1"/>
</dbReference>
<sequence>MLPTSLFLIAVSTLCFAIPNPNRPSNATRVEEGMNWKKSELYGGPHGKEFDDSSLIPSNANLASLTLRGDKRLDGITFNLTSGETFTHGGSGGDPHPITLDKGEYITCIKLCKGRKSKKTRIFYALATTSTGRTIQAGRATDDCTVVSTPEGFTVVGGYGRSGDEIDQLGFIYGPQATTPVVTSTSSSIVMEQSPSPTVVTPLSSPTVVAPASSPTIATPSSSPVVTPTPNL</sequence>
<feature type="region of interest" description="Disordered" evidence="1">
    <location>
        <begin position="208"/>
        <end position="232"/>
    </location>
</feature>
<dbReference type="EMBL" id="SSOP01000285">
    <property type="protein sequence ID" value="KAB5589334.1"/>
    <property type="molecule type" value="Genomic_DNA"/>
</dbReference>
<name>A0A5N5QCD6_9AGAM</name>
<reference evidence="4 5" key="1">
    <citation type="journal article" date="2019" name="Fungal Biol. Biotechnol.">
        <title>Draft genome sequence of fastidious pathogen Ceratobasidium theobromae, which causes vascular-streak dieback in Theobroma cacao.</title>
        <authorList>
            <person name="Ali S.S."/>
            <person name="Asman A."/>
            <person name="Shao J."/>
            <person name="Firmansyah A.P."/>
            <person name="Susilo A.W."/>
            <person name="Rosmana A."/>
            <person name="McMahon P."/>
            <person name="Junaid M."/>
            <person name="Guest D."/>
            <person name="Kheng T.Y."/>
            <person name="Meinhardt L.W."/>
            <person name="Bailey B.A."/>
        </authorList>
    </citation>
    <scope>NUCLEOTIDE SEQUENCE [LARGE SCALE GENOMIC DNA]</scope>
    <source>
        <strain evidence="4 5">CT2</strain>
    </source>
</reference>
<accession>A0A5N5QCD6</accession>
<keyword evidence="2" id="KW-0732">Signal</keyword>
<dbReference type="AlphaFoldDB" id="A0A5N5QCD6"/>
<evidence type="ECO:0000259" key="3">
    <source>
        <dbReference type="PROSITE" id="PS51752"/>
    </source>
</evidence>
<dbReference type="Proteomes" id="UP000383932">
    <property type="component" value="Unassembled WGS sequence"/>
</dbReference>
<feature type="domain" description="Jacalin-type lectin" evidence="3">
    <location>
        <begin position="36"/>
        <end position="175"/>
    </location>
</feature>